<sequence length="960" mass="101314">MFSLLFATIGPLVAIASMVDGRRSARRLRRRAATERRQRLDDLAIEVGHRHEHERRSAWRRWPSPRLVLESDDHSAWRDGAPPPIVLGRGAVPSTMRVDGSPVDDADRELLLLATRLDAAPVLADAASGIGFVGELSLARAAARAAVVQLAYHASPQAFTIDGPGRCGDDPWGWMRALPHTDGPGRATMVVIDREVHGAGDRGESARRVGNRGDRGLSGRGAAGSPVPPSILRGDSPIAVVAVAGDAAELPPGLETIVELDGPDIATLRRRGGADDSPLTPFLIGVAEASEWARSARLAAERSGLGGRSRALPQHVRVEELRQPVVAERDRSTLLAAVGLVDDGVLELDLARGGPHALVAGTTGSGKSEFLLAWMVALAAVYPPSLVSFLLVDFKGGAAFEPIRMLPHVTGIVTDLDEAEAERAVSSLRAELRYRETVLARAGARSIAELNHEVDLARLVIVIDEFQAMIERFPDFGAIIGDIAARGRSLGVHLVLASQRPNGVVREQVTANCAMRVSLRVMRRSDSEAVVGSPSAAEIPPDSPGRGVVDRGDGIPVPFQSAIAGPASIAATAAAARGLAPARRPWLDPLPAPLTRAALAALAALIAEPTSPAREWSTLETGEPAVTDDLVIGLLDEPELQRRSPAGWSPRRDGSLLVIGAQGSGRSNALAAVEEASASMFGRGAVLRLEGRRSAIWDALVGAQAAVRDATAPPRLIVVIDDLDTCFRAWPEEYRHAALEMVESLIREGRGQGVSVVASTTHLHGLGAGLRDGFGARLLLRHATRSDLVQSGGRGELWRAADAPGSGQWRDHRVQVVQAAGRIAAAQPAVPELELHPDRLYAIAAAAPRAAAAVVAALGRSPLLLTAGGEAVVRAALAAHPGDAPPVIVGDGEAWAASWGLVAQLREDAALVVHGGAAEYRALVRTRELPPLLDEGARQCWVVEPAAPVRRATWPKRLDD</sequence>
<dbReference type="KEGG" id="agm:DCE93_04940"/>
<evidence type="ECO:0000259" key="5">
    <source>
        <dbReference type="PROSITE" id="PS50901"/>
    </source>
</evidence>
<dbReference type="CDD" id="cd01120">
    <property type="entry name" value="RecA-like_superfamily"/>
    <property type="match status" value="1"/>
</dbReference>
<dbReference type="CDD" id="cd01127">
    <property type="entry name" value="TrwB_TraG_TraD_VirD4"/>
    <property type="match status" value="1"/>
</dbReference>
<dbReference type="EMBL" id="CP028913">
    <property type="protein sequence ID" value="AWB95086.1"/>
    <property type="molecule type" value="Genomic_DNA"/>
</dbReference>
<dbReference type="PANTHER" id="PTHR22683:SF1">
    <property type="entry name" value="TYPE VII SECRETION SYSTEM PROTEIN ESSC"/>
    <property type="match status" value="1"/>
</dbReference>
<dbReference type="AlphaFoldDB" id="A0A2S0WUR0"/>
<evidence type="ECO:0000256" key="2">
    <source>
        <dbReference type="ARBA" id="ARBA00022840"/>
    </source>
</evidence>
<feature type="region of interest" description="Disordered" evidence="4">
    <location>
        <begin position="199"/>
        <end position="230"/>
    </location>
</feature>
<evidence type="ECO:0000256" key="3">
    <source>
        <dbReference type="PROSITE-ProRule" id="PRU00289"/>
    </source>
</evidence>
<dbReference type="Gene3D" id="3.40.50.300">
    <property type="entry name" value="P-loop containing nucleotide triphosphate hydrolases"/>
    <property type="match status" value="3"/>
</dbReference>
<feature type="domain" description="FtsK" evidence="5">
    <location>
        <begin position="343"/>
        <end position="528"/>
    </location>
</feature>
<dbReference type="GO" id="GO:0003677">
    <property type="term" value="F:DNA binding"/>
    <property type="evidence" value="ECO:0007669"/>
    <property type="project" value="InterPro"/>
</dbReference>
<dbReference type="SMART" id="SM00382">
    <property type="entry name" value="AAA"/>
    <property type="match status" value="2"/>
</dbReference>
<dbReference type="PANTHER" id="PTHR22683">
    <property type="entry name" value="SPORULATION PROTEIN RELATED"/>
    <property type="match status" value="1"/>
</dbReference>
<dbReference type="Pfam" id="PF01580">
    <property type="entry name" value="FtsK_SpoIIIE"/>
    <property type="match status" value="1"/>
</dbReference>
<dbReference type="Proteomes" id="UP000244729">
    <property type="component" value="Chromosome"/>
</dbReference>
<protein>
    <recommendedName>
        <fullName evidence="5">FtsK domain-containing protein</fullName>
    </recommendedName>
</protein>
<keyword evidence="7" id="KW-1185">Reference proteome</keyword>
<dbReference type="InterPro" id="IPR003593">
    <property type="entry name" value="AAA+_ATPase"/>
</dbReference>
<keyword evidence="1 3" id="KW-0547">Nucleotide-binding</keyword>
<evidence type="ECO:0000256" key="4">
    <source>
        <dbReference type="SAM" id="MobiDB-lite"/>
    </source>
</evidence>
<accession>A0A2S0WUR0</accession>
<evidence type="ECO:0000313" key="7">
    <source>
        <dbReference type="Proteomes" id="UP000244729"/>
    </source>
</evidence>
<dbReference type="InterPro" id="IPR027417">
    <property type="entry name" value="P-loop_NTPase"/>
</dbReference>
<feature type="compositionally biased region" description="Basic and acidic residues" evidence="4">
    <location>
        <begin position="199"/>
        <end position="217"/>
    </location>
</feature>
<dbReference type="GO" id="GO:0005524">
    <property type="term" value="F:ATP binding"/>
    <property type="evidence" value="ECO:0007669"/>
    <property type="project" value="UniProtKB-UniRule"/>
</dbReference>
<dbReference type="PROSITE" id="PS50901">
    <property type="entry name" value="FTSK"/>
    <property type="match status" value="1"/>
</dbReference>
<reference evidence="6 7" key="1">
    <citation type="submission" date="2018-04" db="EMBL/GenBank/DDBJ databases">
        <authorList>
            <person name="Li J."/>
        </authorList>
    </citation>
    <scope>NUCLEOTIDE SEQUENCE [LARGE SCALE GENOMIC DNA]</scope>
    <source>
        <strain evidence="7">30A</strain>
    </source>
</reference>
<organism evidence="6 7">
    <name type="scientific">Agromyces badenianii</name>
    <dbReference type="NCBI Taxonomy" id="2080742"/>
    <lineage>
        <taxon>Bacteria</taxon>
        <taxon>Bacillati</taxon>
        <taxon>Actinomycetota</taxon>
        <taxon>Actinomycetes</taxon>
        <taxon>Micrococcales</taxon>
        <taxon>Microbacteriaceae</taxon>
        <taxon>Agromyces</taxon>
    </lineage>
</organism>
<dbReference type="InterPro" id="IPR002543">
    <property type="entry name" value="FtsK_dom"/>
</dbReference>
<dbReference type="SUPFAM" id="SSF52540">
    <property type="entry name" value="P-loop containing nucleoside triphosphate hydrolases"/>
    <property type="match status" value="2"/>
</dbReference>
<keyword evidence="2 3" id="KW-0067">ATP-binding</keyword>
<evidence type="ECO:0000313" key="6">
    <source>
        <dbReference type="EMBL" id="AWB95086.1"/>
    </source>
</evidence>
<proteinExistence type="predicted"/>
<dbReference type="InterPro" id="IPR050206">
    <property type="entry name" value="FtsK/SpoIIIE/SftA"/>
</dbReference>
<name>A0A2S0WUR0_9MICO</name>
<gene>
    <name evidence="6" type="ORF">DCE93_04940</name>
</gene>
<evidence type="ECO:0000256" key="1">
    <source>
        <dbReference type="ARBA" id="ARBA00022741"/>
    </source>
</evidence>
<feature type="binding site" evidence="3">
    <location>
        <begin position="361"/>
        <end position="368"/>
    </location>
    <ligand>
        <name>ATP</name>
        <dbReference type="ChEBI" id="CHEBI:30616"/>
    </ligand>
</feature>